<evidence type="ECO:0000256" key="1">
    <source>
        <dbReference type="SAM" id="Phobius"/>
    </source>
</evidence>
<feature type="transmembrane region" description="Helical" evidence="1">
    <location>
        <begin position="7"/>
        <end position="31"/>
    </location>
</feature>
<dbReference type="PROSITE" id="PS51257">
    <property type="entry name" value="PROKAR_LIPOPROTEIN"/>
    <property type="match status" value="1"/>
</dbReference>
<evidence type="ECO:0000313" key="2">
    <source>
        <dbReference type="EMBL" id="OGG94286.1"/>
    </source>
</evidence>
<sequence length="101" mass="11124">MVAGKNRIIWLVILFSVSCLTTSFLAILILYEVSLPQTKARLTEVVQTRASLMELNAKGKREQSQLIGQSGKGSELLTISELQEAYQQFSGMGITGEFTLV</sequence>
<reference evidence="2 3" key="1">
    <citation type="journal article" date="2016" name="Nat. Commun.">
        <title>Thousands of microbial genomes shed light on interconnected biogeochemical processes in an aquifer system.</title>
        <authorList>
            <person name="Anantharaman K."/>
            <person name="Brown C.T."/>
            <person name="Hug L.A."/>
            <person name="Sharon I."/>
            <person name="Castelle C.J."/>
            <person name="Probst A.J."/>
            <person name="Thomas B.C."/>
            <person name="Singh A."/>
            <person name="Wilkins M.J."/>
            <person name="Karaoz U."/>
            <person name="Brodie E.L."/>
            <person name="Williams K.H."/>
            <person name="Hubbard S.S."/>
            <person name="Banfield J.F."/>
        </authorList>
    </citation>
    <scope>NUCLEOTIDE SEQUENCE [LARGE SCALE GENOMIC DNA]</scope>
</reference>
<protein>
    <recommendedName>
        <fullName evidence="4">Two-component sensor histidine kinase</fullName>
    </recommendedName>
</protein>
<dbReference type="AlphaFoldDB" id="A0A1F6G845"/>
<accession>A0A1F6G845</accession>
<keyword evidence="1" id="KW-0472">Membrane</keyword>
<organism evidence="2 3">
    <name type="scientific">Candidatus Lambdaproteobacteria bacterium RIFOXYD2_FULL_50_16</name>
    <dbReference type="NCBI Taxonomy" id="1817772"/>
    <lineage>
        <taxon>Bacteria</taxon>
        <taxon>Pseudomonadati</taxon>
        <taxon>Pseudomonadota</taxon>
        <taxon>Candidatus Lambdaproteobacteria</taxon>
    </lineage>
</organism>
<dbReference type="Proteomes" id="UP000178449">
    <property type="component" value="Unassembled WGS sequence"/>
</dbReference>
<evidence type="ECO:0008006" key="4">
    <source>
        <dbReference type="Google" id="ProtNLM"/>
    </source>
</evidence>
<dbReference type="EMBL" id="MFNE01000040">
    <property type="protein sequence ID" value="OGG94286.1"/>
    <property type="molecule type" value="Genomic_DNA"/>
</dbReference>
<proteinExistence type="predicted"/>
<evidence type="ECO:0000313" key="3">
    <source>
        <dbReference type="Proteomes" id="UP000178449"/>
    </source>
</evidence>
<name>A0A1F6G845_9PROT</name>
<keyword evidence="1" id="KW-1133">Transmembrane helix</keyword>
<gene>
    <name evidence="2" type="ORF">A2527_14595</name>
</gene>
<comment type="caution">
    <text evidence="2">The sequence shown here is derived from an EMBL/GenBank/DDBJ whole genome shotgun (WGS) entry which is preliminary data.</text>
</comment>
<keyword evidence="1" id="KW-0812">Transmembrane</keyword>
<dbReference type="STRING" id="1817772.A2527_14595"/>